<comment type="caution">
    <text evidence="2">The sequence shown here is derived from an EMBL/GenBank/DDBJ whole genome shotgun (WGS) entry which is preliminary data.</text>
</comment>
<evidence type="ECO:0000313" key="3">
    <source>
        <dbReference type="Proteomes" id="UP000636956"/>
    </source>
</evidence>
<keyword evidence="3" id="KW-1185">Reference proteome</keyword>
<evidence type="ECO:0000313" key="2">
    <source>
        <dbReference type="EMBL" id="GGJ89019.1"/>
    </source>
</evidence>
<evidence type="ECO:0000256" key="1">
    <source>
        <dbReference type="SAM" id="MobiDB-lite"/>
    </source>
</evidence>
<feature type="region of interest" description="Disordered" evidence="1">
    <location>
        <begin position="1"/>
        <end position="27"/>
    </location>
</feature>
<dbReference type="EMBL" id="BMMD01000019">
    <property type="protein sequence ID" value="GGJ89019.1"/>
    <property type="molecule type" value="Genomic_DNA"/>
</dbReference>
<protein>
    <recommendedName>
        <fullName evidence="4">Dehydrogenase</fullName>
    </recommendedName>
</protein>
<dbReference type="GO" id="GO:0003677">
    <property type="term" value="F:DNA binding"/>
    <property type="evidence" value="ECO:0007669"/>
    <property type="project" value="InterPro"/>
</dbReference>
<dbReference type="Proteomes" id="UP000636956">
    <property type="component" value="Unassembled WGS sequence"/>
</dbReference>
<dbReference type="SUPFAM" id="SSF53041">
    <property type="entry name" value="Resolvase-like"/>
    <property type="match status" value="1"/>
</dbReference>
<accession>A0A917PRA2</accession>
<reference evidence="2" key="2">
    <citation type="submission" date="2020-09" db="EMBL/GenBank/DDBJ databases">
        <authorList>
            <person name="Sun Q."/>
            <person name="Zhou Y."/>
        </authorList>
    </citation>
    <scope>NUCLEOTIDE SEQUENCE</scope>
    <source>
        <strain evidence="2">CGMCC 1.8984</strain>
    </source>
</reference>
<dbReference type="InterPro" id="IPR036162">
    <property type="entry name" value="Resolvase-like_N_sf"/>
</dbReference>
<dbReference type="RefSeq" id="WP_188744173.1">
    <property type="nucleotide sequence ID" value="NZ_BAABFW010000005.1"/>
</dbReference>
<proteinExistence type="predicted"/>
<organism evidence="2 3">
    <name type="scientific">Agromyces bauzanensis</name>
    <dbReference type="NCBI Taxonomy" id="1308924"/>
    <lineage>
        <taxon>Bacteria</taxon>
        <taxon>Bacillati</taxon>
        <taxon>Actinomycetota</taxon>
        <taxon>Actinomycetes</taxon>
        <taxon>Micrococcales</taxon>
        <taxon>Microbacteriaceae</taxon>
        <taxon>Agromyces</taxon>
    </lineage>
</organism>
<dbReference type="AlphaFoldDB" id="A0A917PRA2"/>
<dbReference type="GO" id="GO:0000150">
    <property type="term" value="F:DNA strand exchange activity"/>
    <property type="evidence" value="ECO:0007669"/>
    <property type="project" value="InterPro"/>
</dbReference>
<gene>
    <name evidence="2" type="ORF">GCM10011372_29500</name>
</gene>
<feature type="compositionally biased region" description="Low complexity" evidence="1">
    <location>
        <begin position="9"/>
        <end position="24"/>
    </location>
</feature>
<evidence type="ECO:0008006" key="4">
    <source>
        <dbReference type="Google" id="ProtNLM"/>
    </source>
</evidence>
<name>A0A917PRA2_9MICO</name>
<reference evidence="2" key="1">
    <citation type="journal article" date="2014" name="Int. J. Syst. Evol. Microbiol.">
        <title>Complete genome sequence of Corynebacterium casei LMG S-19264T (=DSM 44701T), isolated from a smear-ripened cheese.</title>
        <authorList>
            <consortium name="US DOE Joint Genome Institute (JGI-PGF)"/>
            <person name="Walter F."/>
            <person name="Albersmeier A."/>
            <person name="Kalinowski J."/>
            <person name="Ruckert C."/>
        </authorList>
    </citation>
    <scope>NUCLEOTIDE SEQUENCE</scope>
    <source>
        <strain evidence="2">CGMCC 1.8984</strain>
    </source>
</reference>
<sequence>MGEQAIGSTTDATTPADPAVAAAPHEPGHHALGCTECFEELQRNHDWWKARPEGSRLVGLVVPRDDMPPILEQRNDLTRFGVQILDFRYPTPDAPETWEQRLARLFETLRAGDVLVVVNERALGRTPDEVARTIRTLRRHNLVVKVLSHGAPHLEDARP</sequence>